<proteinExistence type="inferred from homology"/>
<dbReference type="PANTHER" id="PTHR37479">
    <property type="entry name" value="CELL DIVISION PROTEIN FTSL"/>
    <property type="match status" value="1"/>
</dbReference>
<dbReference type="GO" id="GO:0043093">
    <property type="term" value="P:FtsZ-dependent cytokinesis"/>
    <property type="evidence" value="ECO:0007669"/>
    <property type="project" value="UniProtKB-UniRule"/>
</dbReference>
<comment type="subcellular location">
    <subcellularLocation>
        <location evidence="8">Cell inner membrane</location>
        <topology evidence="8">Single-pass type II membrane protein</topology>
    </subcellularLocation>
    <subcellularLocation>
        <location evidence="1">Cell membrane</location>
        <topology evidence="1">Single-pass type II membrane protein</topology>
    </subcellularLocation>
    <text evidence="8">Localizes to the division septum where it forms a ring structure.</text>
</comment>
<evidence type="ECO:0000256" key="4">
    <source>
        <dbReference type="ARBA" id="ARBA00022692"/>
    </source>
</evidence>
<evidence type="ECO:0000256" key="8">
    <source>
        <dbReference type="HAMAP-Rule" id="MF_00910"/>
    </source>
</evidence>
<evidence type="ECO:0000313" key="10">
    <source>
        <dbReference type="EMBL" id="KTD65800.1"/>
    </source>
</evidence>
<dbReference type="Pfam" id="PF04999">
    <property type="entry name" value="FtsL"/>
    <property type="match status" value="1"/>
</dbReference>
<evidence type="ECO:0000256" key="3">
    <source>
        <dbReference type="ARBA" id="ARBA00022618"/>
    </source>
</evidence>
<dbReference type="OrthoDB" id="5653786at2"/>
<comment type="subunit">
    <text evidence="8">Part of a complex composed of FtsB, FtsL and FtsQ.</text>
</comment>
<keyword evidence="8" id="KW-0997">Cell inner membrane</keyword>
<keyword evidence="2 8" id="KW-1003">Cell membrane</keyword>
<keyword evidence="7 8" id="KW-0131">Cell cycle</keyword>
<reference evidence="10 11" key="1">
    <citation type="submission" date="2015-11" db="EMBL/GenBank/DDBJ databases">
        <title>Genomic analysis of 38 Legionella species identifies large and diverse effector repertoires.</title>
        <authorList>
            <person name="Burstein D."/>
            <person name="Amaro F."/>
            <person name="Zusman T."/>
            <person name="Lifshitz Z."/>
            <person name="Cohen O."/>
            <person name="Gilbert J.A."/>
            <person name="Pupko T."/>
            <person name="Shuman H.A."/>
            <person name="Segal G."/>
        </authorList>
    </citation>
    <scope>NUCLEOTIDE SEQUENCE [LARGE SCALE GENOMIC DNA]</scope>
    <source>
        <strain evidence="10 11">Mt.St.Helens-9</strain>
    </source>
</reference>
<dbReference type="PATRIC" id="fig|452.5.peg.566"/>
<dbReference type="EMBL" id="LNYX01000005">
    <property type="protein sequence ID" value="KTD65800.1"/>
    <property type="molecule type" value="Genomic_DNA"/>
</dbReference>
<dbReference type="InterPro" id="IPR011922">
    <property type="entry name" value="Cell_div_FtsL"/>
</dbReference>
<comment type="caution">
    <text evidence="10">The sequence shown here is derived from an EMBL/GenBank/DDBJ whole genome shotgun (WGS) entry which is preliminary data.</text>
</comment>
<evidence type="ECO:0000256" key="5">
    <source>
        <dbReference type="ARBA" id="ARBA00022989"/>
    </source>
</evidence>
<dbReference type="Proteomes" id="UP000054877">
    <property type="component" value="Unassembled WGS sequence"/>
</dbReference>
<dbReference type="NCBIfam" id="TIGR02209">
    <property type="entry name" value="ftsL_broad"/>
    <property type="match status" value="1"/>
</dbReference>
<evidence type="ECO:0000313" key="11">
    <source>
        <dbReference type="Proteomes" id="UP000054877"/>
    </source>
</evidence>
<dbReference type="RefSeq" id="WP_058482443.1">
    <property type="nucleotide sequence ID" value="NZ_CAAAII010000003.1"/>
</dbReference>
<evidence type="ECO:0000256" key="6">
    <source>
        <dbReference type="ARBA" id="ARBA00023136"/>
    </source>
</evidence>
<keyword evidence="4 8" id="KW-0812">Transmembrane</keyword>
<dbReference type="GO" id="GO:0032153">
    <property type="term" value="C:cell division site"/>
    <property type="evidence" value="ECO:0007669"/>
    <property type="project" value="UniProtKB-UniRule"/>
</dbReference>
<dbReference type="STRING" id="452.Lspi_0512"/>
<keyword evidence="3 8" id="KW-0132">Cell division</keyword>
<evidence type="ECO:0000256" key="7">
    <source>
        <dbReference type="ARBA" id="ARBA00023306"/>
    </source>
</evidence>
<protein>
    <recommendedName>
        <fullName evidence="8 9">Cell division protein FtsL</fullName>
    </recommendedName>
</protein>
<name>A0A0W0Z9K3_LEGSP</name>
<dbReference type="AlphaFoldDB" id="A0A0W0Z9K3"/>
<evidence type="ECO:0000256" key="1">
    <source>
        <dbReference type="ARBA" id="ARBA00004401"/>
    </source>
</evidence>
<comment type="similarity">
    <text evidence="8">Belongs to the FtsL family.</text>
</comment>
<dbReference type="HAMAP" id="MF_00910">
    <property type="entry name" value="FtsL"/>
    <property type="match status" value="1"/>
</dbReference>
<dbReference type="PANTHER" id="PTHR37479:SF1">
    <property type="entry name" value="CELL DIVISION PROTEIN FTSL"/>
    <property type="match status" value="1"/>
</dbReference>
<comment type="function">
    <text evidence="8">Essential cell division protein. May link together the upstream cell division proteins, which are predominantly cytoplasmic, with the downstream cell division proteins, which are predominantly periplasmic.</text>
</comment>
<keyword evidence="5 8" id="KW-1133">Transmembrane helix</keyword>
<keyword evidence="11" id="KW-1185">Reference proteome</keyword>
<organism evidence="10 11">
    <name type="scientific">Legionella spiritensis</name>
    <dbReference type="NCBI Taxonomy" id="452"/>
    <lineage>
        <taxon>Bacteria</taxon>
        <taxon>Pseudomonadati</taxon>
        <taxon>Pseudomonadota</taxon>
        <taxon>Gammaproteobacteria</taxon>
        <taxon>Legionellales</taxon>
        <taxon>Legionellaceae</taxon>
        <taxon>Legionella</taxon>
    </lineage>
</organism>
<gene>
    <name evidence="8" type="primary">ftsL</name>
    <name evidence="10" type="ORF">Lspi_0512</name>
</gene>
<accession>A0A0W0Z9K3</accession>
<evidence type="ECO:0000256" key="9">
    <source>
        <dbReference type="NCBIfam" id="TIGR02209"/>
    </source>
</evidence>
<dbReference type="GO" id="GO:0005886">
    <property type="term" value="C:plasma membrane"/>
    <property type="evidence" value="ECO:0007669"/>
    <property type="project" value="UniProtKB-SubCell"/>
</dbReference>
<keyword evidence="6 8" id="KW-0472">Membrane</keyword>
<sequence>MNAAARAIHQSNLFSGQLLEMRLSKRWCLVLSLLLAVLVSALAVVYTTNEHRLCFSHLQQLEQQTHQLQLQWGQLLLEQASLATPARVERLAGEKLQMKLPSDKQTYVLQPQ</sequence>
<evidence type="ECO:0000256" key="2">
    <source>
        <dbReference type="ARBA" id="ARBA00022475"/>
    </source>
</evidence>